<dbReference type="InterPro" id="IPR004468">
    <property type="entry name" value="CTP_synthase"/>
</dbReference>
<dbReference type="FunFam" id="3.40.50.300:FF:000009">
    <property type="entry name" value="CTP synthase"/>
    <property type="match status" value="1"/>
</dbReference>
<evidence type="ECO:0000256" key="11">
    <source>
        <dbReference type="HAMAP-Rule" id="MF_01227"/>
    </source>
</evidence>
<dbReference type="Gene3D" id="3.40.50.300">
    <property type="entry name" value="P-loop containing nucleotide triphosphate hydrolases"/>
    <property type="match status" value="1"/>
</dbReference>
<feature type="active site" evidence="11">
    <location>
        <position position="509"/>
    </location>
</feature>
<feature type="binding site" evidence="11">
    <location>
        <position position="71"/>
    </location>
    <ligand>
        <name>Mg(2+)</name>
        <dbReference type="ChEBI" id="CHEBI:18420"/>
    </ligand>
</feature>
<comment type="pathway">
    <text evidence="1 11">Pyrimidine metabolism; CTP biosynthesis via de novo pathway; CTP from UDP: step 2/2.</text>
</comment>
<feature type="binding site" evidence="11">
    <location>
        <begin position="240"/>
        <end position="242"/>
    </location>
    <ligand>
        <name>ATP</name>
        <dbReference type="ChEBI" id="CHEBI:30616"/>
    </ligand>
</feature>
<keyword evidence="5 11" id="KW-0547">Nucleotide-binding</keyword>
<dbReference type="PROSITE" id="PS51273">
    <property type="entry name" value="GATASE_TYPE_1"/>
    <property type="match status" value="1"/>
</dbReference>
<dbReference type="HAMAP" id="MF_01227">
    <property type="entry name" value="PyrG"/>
    <property type="match status" value="1"/>
</dbReference>
<feature type="binding site" evidence="11">
    <location>
        <begin position="188"/>
        <end position="193"/>
    </location>
    <ligand>
        <name>CTP</name>
        <dbReference type="ChEBI" id="CHEBI:37563"/>
        <note>allosteric inhibitor</note>
    </ligand>
</feature>
<dbReference type="SUPFAM" id="SSF52540">
    <property type="entry name" value="P-loop containing nucleoside triphosphate hydrolases"/>
    <property type="match status" value="1"/>
</dbReference>
<feature type="active site" description="Nucleophile; for glutamine hydrolysis" evidence="11">
    <location>
        <position position="383"/>
    </location>
</feature>
<dbReference type="InterPro" id="IPR017456">
    <property type="entry name" value="CTP_synthase_N"/>
</dbReference>
<gene>
    <name evidence="11" type="primary">pyrG</name>
    <name evidence="14" type="ORF">FB4_2800</name>
</gene>
<comment type="miscellaneous">
    <text evidence="11">CTPSs have evolved a hybrid strategy for distinguishing between UTP and CTP. The overlapping regions of the product feedback inhibitory and substrate sites recognize a common feature in both compounds, the triphosphate moiety. To differentiate isosteric substrate and product pyrimidine rings, an additional pocket far from the expected kinase/ligase catalytic site, specifically recognizes the cytosine and ribose portions of the product inhibitor.</text>
</comment>
<dbReference type="OrthoDB" id="9801107at2"/>
<evidence type="ECO:0000256" key="9">
    <source>
        <dbReference type="ARBA" id="ARBA00022975"/>
    </source>
</evidence>
<reference evidence="14 15" key="1">
    <citation type="journal article" date="2012" name="J. Bacteriol.">
        <title>Draft Genome Sequences for Two Metal-Reducing Pelosinus fermentans Strains Isolated from a Cr(VI)-Contaminated Site and for Type Strain R7.</title>
        <authorList>
            <person name="Brown S.D."/>
            <person name="Podar M."/>
            <person name="Klingeman D.M."/>
            <person name="Johnson C.M."/>
            <person name="Yang Z.K."/>
            <person name="Utturkar S.M."/>
            <person name="Land M.L."/>
            <person name="Mosher J.J."/>
            <person name="Hurt R.A.Jr."/>
            <person name="Phelps T.J."/>
            <person name="Palumbo A.V."/>
            <person name="Arkin A.P."/>
            <person name="Hazen T.C."/>
            <person name="Elias D.A."/>
        </authorList>
    </citation>
    <scope>NUCLEOTIDE SEQUENCE [LARGE SCALE GENOMIC DNA]</scope>
    <source>
        <strain evidence="14 15">B4</strain>
    </source>
</reference>
<dbReference type="EMBL" id="AKVJ01000017">
    <property type="protein sequence ID" value="EIW19617.1"/>
    <property type="molecule type" value="Genomic_DNA"/>
</dbReference>
<evidence type="ECO:0000259" key="13">
    <source>
        <dbReference type="Pfam" id="PF06418"/>
    </source>
</evidence>
<keyword evidence="6 11" id="KW-0067">ATP-binding</keyword>
<feature type="binding site" evidence="11">
    <location>
        <begin position="384"/>
        <end position="387"/>
    </location>
    <ligand>
        <name>L-glutamine</name>
        <dbReference type="ChEBI" id="CHEBI:58359"/>
    </ligand>
</feature>
<dbReference type="Pfam" id="PF06418">
    <property type="entry name" value="CTP_synth_N"/>
    <property type="match status" value="1"/>
</dbReference>
<feature type="active site" evidence="11">
    <location>
        <position position="511"/>
    </location>
</feature>
<comment type="subunit">
    <text evidence="11">Homotetramer.</text>
</comment>
<feature type="binding site" evidence="11">
    <location>
        <position position="13"/>
    </location>
    <ligand>
        <name>UTP</name>
        <dbReference type="ChEBI" id="CHEBI:46398"/>
    </ligand>
</feature>
<dbReference type="GO" id="GO:0019856">
    <property type="term" value="P:pyrimidine nucleobase biosynthetic process"/>
    <property type="evidence" value="ECO:0007669"/>
    <property type="project" value="TreeGrafter"/>
</dbReference>
<keyword evidence="7 11" id="KW-0460">Magnesium</keyword>
<evidence type="ECO:0000256" key="7">
    <source>
        <dbReference type="ARBA" id="ARBA00022842"/>
    </source>
</evidence>
<evidence type="ECO:0000256" key="3">
    <source>
        <dbReference type="ARBA" id="ARBA00022598"/>
    </source>
</evidence>
<comment type="caution">
    <text evidence="14">The sequence shown here is derived from an EMBL/GenBank/DDBJ whole genome shotgun (WGS) entry which is preliminary data.</text>
</comment>
<feature type="binding site" evidence="11">
    <location>
        <position position="141"/>
    </location>
    <ligand>
        <name>Mg(2+)</name>
        <dbReference type="ChEBI" id="CHEBI:18420"/>
    </ligand>
</feature>
<feature type="binding site" evidence="11">
    <location>
        <position position="464"/>
    </location>
    <ligand>
        <name>L-glutamine</name>
        <dbReference type="ChEBI" id="CHEBI:58359"/>
    </ligand>
</feature>
<feature type="binding site" evidence="11">
    <location>
        <position position="224"/>
    </location>
    <ligand>
        <name>CTP</name>
        <dbReference type="ChEBI" id="CHEBI:37563"/>
        <note>allosteric inhibitor</note>
    </ligand>
</feature>
<sequence>MTKYIFVTGGVVSSLGKGITAASLGRLLKNRGLKVTIQKFDPYINIDPGTMSPYQHGEVFVTDDGAETDLDLGHYERFIDINLSKSSNVTAGKIYLSVINKERKGDYLGSTVQVIPHITNEIKERVYRVGKEDNADVVITEIGGTVGDIESLPFLEAIRQVKKEVGRNDVLYLHVTLLPYIAAAGELKTKPTQHSVKELRSIGITPDIIVCRTEYDISSDMRDKLALFCDIDSDAVIQNKTAASIYEVPLMMQEEGLDRIVLEKLKIDAGDADMADWREMVHKIINPSKSVKIAIVGKYVALPDAYLSVAEALRHAGIANDTAIQIHWINAEEIEAASVDLKKCFADVDGILVPGGFGDRGVEGKIKAIQYARENKVPFFGLCLGMQCAVVEFARHVCNLADAHSTEFNPETPYPVIDLMSEQVAVEEKGGTMRLGIYPCKVSEDTLTCQAYQDEIIYERHRHRWEFNNAYREQLTQAGLVIGGILPNGRLIEIIEVKDHPWFVGTQFHPELKSRPTNPHPLFREFIKAALNGK</sequence>
<feature type="binding site" evidence="11">
    <location>
        <position position="356"/>
    </location>
    <ligand>
        <name>L-glutamine</name>
        <dbReference type="ChEBI" id="CHEBI:58359"/>
    </ligand>
</feature>
<comment type="activity regulation">
    <text evidence="11">Allosterically activated by GTP, when glutamine is the substrate; GTP has no effect on the reaction when ammonia is the substrate. The allosteric effector GTP functions by stabilizing the protein conformation that binds the tetrahedral intermediate(s) formed during glutamine hydrolysis. Inhibited by the product CTP, via allosteric rather than competitive inhibition.</text>
</comment>
<dbReference type="InterPro" id="IPR027417">
    <property type="entry name" value="P-loop_NTPase"/>
</dbReference>
<dbReference type="CDD" id="cd03113">
    <property type="entry name" value="CTPS_N"/>
    <property type="match status" value="1"/>
</dbReference>
<dbReference type="CDD" id="cd01746">
    <property type="entry name" value="GATase1_CTP_Synthase"/>
    <property type="match status" value="1"/>
</dbReference>
<feature type="binding site" evidence="11">
    <location>
        <position position="54"/>
    </location>
    <ligand>
        <name>L-glutamine</name>
        <dbReference type="ChEBI" id="CHEBI:58359"/>
    </ligand>
</feature>
<name>I9B395_9FIRM</name>
<comment type="catalytic activity">
    <reaction evidence="10 11">
        <text>UTP + L-glutamine + ATP + H2O = CTP + L-glutamate + ADP + phosphate + 2 H(+)</text>
        <dbReference type="Rhea" id="RHEA:26426"/>
        <dbReference type="ChEBI" id="CHEBI:15377"/>
        <dbReference type="ChEBI" id="CHEBI:15378"/>
        <dbReference type="ChEBI" id="CHEBI:29985"/>
        <dbReference type="ChEBI" id="CHEBI:30616"/>
        <dbReference type="ChEBI" id="CHEBI:37563"/>
        <dbReference type="ChEBI" id="CHEBI:43474"/>
        <dbReference type="ChEBI" id="CHEBI:46398"/>
        <dbReference type="ChEBI" id="CHEBI:58359"/>
        <dbReference type="ChEBI" id="CHEBI:456216"/>
        <dbReference type="EC" id="6.3.4.2"/>
    </reaction>
</comment>
<organism evidence="14 15">
    <name type="scientific">Pelosinus fermentans B4</name>
    <dbReference type="NCBI Taxonomy" id="1149862"/>
    <lineage>
        <taxon>Bacteria</taxon>
        <taxon>Bacillati</taxon>
        <taxon>Bacillota</taxon>
        <taxon>Negativicutes</taxon>
        <taxon>Selenomonadales</taxon>
        <taxon>Sporomusaceae</taxon>
        <taxon>Pelosinus</taxon>
    </lineage>
</organism>
<evidence type="ECO:0000256" key="10">
    <source>
        <dbReference type="ARBA" id="ARBA00047781"/>
    </source>
</evidence>
<dbReference type="GO" id="GO:0046872">
    <property type="term" value="F:metal ion binding"/>
    <property type="evidence" value="ECO:0007669"/>
    <property type="project" value="UniProtKB-KW"/>
</dbReference>
<dbReference type="FunFam" id="3.40.50.880:FF:000002">
    <property type="entry name" value="CTP synthase"/>
    <property type="match status" value="1"/>
</dbReference>
<evidence type="ECO:0000256" key="8">
    <source>
        <dbReference type="ARBA" id="ARBA00022962"/>
    </source>
</evidence>
<comment type="catalytic activity">
    <reaction evidence="11">
        <text>L-glutamine + H2O = L-glutamate + NH4(+)</text>
        <dbReference type="Rhea" id="RHEA:15889"/>
        <dbReference type="ChEBI" id="CHEBI:15377"/>
        <dbReference type="ChEBI" id="CHEBI:28938"/>
        <dbReference type="ChEBI" id="CHEBI:29985"/>
        <dbReference type="ChEBI" id="CHEBI:58359"/>
    </reaction>
</comment>
<feature type="region of interest" description="Amidoligase domain" evidence="11">
    <location>
        <begin position="1"/>
        <end position="267"/>
    </location>
</feature>
<comment type="catalytic activity">
    <reaction evidence="11">
        <text>UTP + NH4(+) + ATP = CTP + ADP + phosphate + 2 H(+)</text>
        <dbReference type="Rhea" id="RHEA:16597"/>
        <dbReference type="ChEBI" id="CHEBI:15378"/>
        <dbReference type="ChEBI" id="CHEBI:28938"/>
        <dbReference type="ChEBI" id="CHEBI:30616"/>
        <dbReference type="ChEBI" id="CHEBI:37563"/>
        <dbReference type="ChEBI" id="CHEBI:43474"/>
        <dbReference type="ChEBI" id="CHEBI:46398"/>
        <dbReference type="ChEBI" id="CHEBI:456216"/>
    </reaction>
</comment>
<feature type="binding site" evidence="11">
    <location>
        <position position="71"/>
    </location>
    <ligand>
        <name>ATP</name>
        <dbReference type="ChEBI" id="CHEBI:30616"/>
    </ligand>
</feature>
<feature type="binding site" evidence="11">
    <location>
        <begin position="188"/>
        <end position="193"/>
    </location>
    <ligand>
        <name>UTP</name>
        <dbReference type="ChEBI" id="CHEBI:46398"/>
    </ligand>
</feature>
<dbReference type="EC" id="6.3.4.2" evidence="11"/>
<feature type="binding site" evidence="11">
    <location>
        <position position="13"/>
    </location>
    <ligand>
        <name>CTP</name>
        <dbReference type="ChEBI" id="CHEBI:37563"/>
        <note>allosteric inhibitor</note>
    </ligand>
</feature>
<keyword evidence="4 11" id="KW-0479">Metal-binding</keyword>
<evidence type="ECO:0000313" key="14">
    <source>
        <dbReference type="EMBL" id="EIW19617.1"/>
    </source>
</evidence>
<evidence type="ECO:0000256" key="6">
    <source>
        <dbReference type="ARBA" id="ARBA00022840"/>
    </source>
</evidence>
<keyword evidence="9 11" id="KW-0665">Pyrimidine biosynthesis</keyword>
<feature type="binding site" evidence="11">
    <location>
        <position position="224"/>
    </location>
    <ligand>
        <name>UTP</name>
        <dbReference type="ChEBI" id="CHEBI:46398"/>
    </ligand>
</feature>
<dbReference type="AlphaFoldDB" id="I9B395"/>
<dbReference type="GO" id="GO:0044210">
    <property type="term" value="P:'de novo' CTP biosynthetic process"/>
    <property type="evidence" value="ECO:0007669"/>
    <property type="project" value="UniProtKB-UniRule"/>
</dbReference>
<dbReference type="GO" id="GO:0003883">
    <property type="term" value="F:CTP synthase activity"/>
    <property type="evidence" value="ECO:0007669"/>
    <property type="project" value="UniProtKB-UniRule"/>
</dbReference>
<dbReference type="GO" id="GO:0042802">
    <property type="term" value="F:identical protein binding"/>
    <property type="evidence" value="ECO:0007669"/>
    <property type="project" value="TreeGrafter"/>
</dbReference>
<feature type="binding site" evidence="11">
    <location>
        <begin position="148"/>
        <end position="150"/>
    </location>
    <ligand>
        <name>CTP</name>
        <dbReference type="ChEBI" id="CHEBI:37563"/>
        <note>allosteric inhibitor</note>
    </ligand>
</feature>
<feature type="binding site" evidence="11">
    <location>
        <position position="407"/>
    </location>
    <ligand>
        <name>L-glutamine</name>
        <dbReference type="ChEBI" id="CHEBI:58359"/>
    </ligand>
</feature>
<dbReference type="UniPathway" id="UPA00159">
    <property type="reaction ID" value="UER00277"/>
</dbReference>
<dbReference type="PANTHER" id="PTHR11550:SF0">
    <property type="entry name" value="CTP SYNTHASE-RELATED"/>
    <property type="match status" value="1"/>
</dbReference>
<dbReference type="GO" id="GO:0097268">
    <property type="term" value="C:cytoophidium"/>
    <property type="evidence" value="ECO:0007669"/>
    <property type="project" value="UniProtKB-ARBA"/>
</dbReference>
<evidence type="ECO:0000256" key="4">
    <source>
        <dbReference type="ARBA" id="ARBA00022723"/>
    </source>
</evidence>
<dbReference type="Proteomes" id="UP000004324">
    <property type="component" value="Unassembled WGS sequence"/>
</dbReference>
<feature type="domain" description="CTP synthase N-terminal" evidence="13">
    <location>
        <begin position="3"/>
        <end position="267"/>
    </location>
</feature>
<evidence type="ECO:0000313" key="15">
    <source>
        <dbReference type="Proteomes" id="UP000004324"/>
    </source>
</evidence>
<evidence type="ECO:0000256" key="1">
    <source>
        <dbReference type="ARBA" id="ARBA00005171"/>
    </source>
</evidence>
<dbReference type="InterPro" id="IPR033828">
    <property type="entry name" value="GATase1_CTP_Synthase"/>
</dbReference>
<dbReference type="GO" id="GO:0004359">
    <property type="term" value="F:glutaminase activity"/>
    <property type="evidence" value="ECO:0007669"/>
    <property type="project" value="RHEA"/>
</dbReference>
<protein>
    <recommendedName>
        <fullName evidence="11">CTP synthase</fullName>
        <ecNumber evidence="11">6.3.4.2</ecNumber>
    </recommendedName>
    <alternativeName>
        <fullName evidence="11">Cytidine 5'-triphosphate synthase</fullName>
    </alternativeName>
    <alternativeName>
        <fullName evidence="11">Cytidine triphosphate synthetase</fullName>
        <shortName evidence="11">CTP synthetase</shortName>
        <shortName evidence="11">CTPS</shortName>
    </alternativeName>
    <alternativeName>
        <fullName evidence="11">UTP--ammonia ligase</fullName>
    </alternativeName>
</protein>
<dbReference type="GO" id="GO:0005524">
    <property type="term" value="F:ATP binding"/>
    <property type="evidence" value="ECO:0007669"/>
    <property type="project" value="UniProtKB-KW"/>
</dbReference>
<dbReference type="NCBIfam" id="NF003792">
    <property type="entry name" value="PRK05380.1"/>
    <property type="match status" value="1"/>
</dbReference>
<proteinExistence type="inferred from homology"/>
<dbReference type="SUPFAM" id="SSF52317">
    <property type="entry name" value="Class I glutamine amidotransferase-like"/>
    <property type="match status" value="1"/>
</dbReference>
<comment type="function">
    <text evidence="11">Catalyzes the ATP-dependent amination of UTP to CTP with either L-glutamine or ammonia as the source of nitrogen. Regulates intracellular CTP levels through interactions with the four ribonucleotide triphosphates.</text>
</comment>
<evidence type="ECO:0000256" key="2">
    <source>
        <dbReference type="ARBA" id="ARBA00007533"/>
    </source>
</evidence>
<feature type="binding site" evidence="11">
    <location>
        <begin position="14"/>
        <end position="19"/>
    </location>
    <ligand>
        <name>ATP</name>
        <dbReference type="ChEBI" id="CHEBI:30616"/>
    </ligand>
</feature>
<dbReference type="NCBIfam" id="TIGR00337">
    <property type="entry name" value="PyrG"/>
    <property type="match status" value="1"/>
</dbReference>
<keyword evidence="15" id="KW-1185">Reference proteome</keyword>
<dbReference type="Gene3D" id="3.40.50.880">
    <property type="match status" value="1"/>
</dbReference>
<keyword evidence="3 11" id="KW-0436">Ligase</keyword>
<dbReference type="InterPro" id="IPR029062">
    <property type="entry name" value="Class_I_gatase-like"/>
</dbReference>
<evidence type="ECO:0000256" key="5">
    <source>
        <dbReference type="ARBA" id="ARBA00022741"/>
    </source>
</evidence>
<dbReference type="PANTHER" id="PTHR11550">
    <property type="entry name" value="CTP SYNTHASE"/>
    <property type="match status" value="1"/>
</dbReference>
<dbReference type="PATRIC" id="fig|1149862.3.peg.1352"/>
<dbReference type="Pfam" id="PF00117">
    <property type="entry name" value="GATase"/>
    <property type="match status" value="1"/>
</dbReference>
<accession>I9B395</accession>
<keyword evidence="8 11" id="KW-0315">Glutamine amidotransferase</keyword>
<comment type="similarity">
    <text evidence="2 11">Belongs to the CTP synthase family.</text>
</comment>
<dbReference type="InterPro" id="IPR017926">
    <property type="entry name" value="GATASE"/>
</dbReference>
<evidence type="ECO:0000259" key="12">
    <source>
        <dbReference type="Pfam" id="PF00117"/>
    </source>
</evidence>
<dbReference type="GO" id="GO:0005829">
    <property type="term" value="C:cytosol"/>
    <property type="evidence" value="ECO:0007669"/>
    <property type="project" value="TreeGrafter"/>
</dbReference>
<feature type="domain" description="Glutamine amidotransferase" evidence="12">
    <location>
        <begin position="302"/>
        <end position="528"/>
    </location>
</feature>
<dbReference type="RefSeq" id="WP_007932515.1">
    <property type="nucleotide sequence ID" value="NZ_AKVJ01000017.1"/>
</dbReference>